<organism evidence="1 2">
    <name type="scientific">Gemmata massiliana</name>
    <dbReference type="NCBI Taxonomy" id="1210884"/>
    <lineage>
        <taxon>Bacteria</taxon>
        <taxon>Pseudomonadati</taxon>
        <taxon>Planctomycetota</taxon>
        <taxon>Planctomycetia</taxon>
        <taxon>Gemmatales</taxon>
        <taxon>Gemmataceae</taxon>
        <taxon>Gemmata</taxon>
    </lineage>
</organism>
<dbReference type="RefSeq" id="WP_162670149.1">
    <property type="nucleotide sequence ID" value="NZ_LR593886.1"/>
</dbReference>
<dbReference type="InterPro" id="IPR017850">
    <property type="entry name" value="Alkaline_phosphatase_core_sf"/>
</dbReference>
<dbReference type="PANTHER" id="PTHR43737:SF1">
    <property type="entry name" value="DUF1501 DOMAIN-CONTAINING PROTEIN"/>
    <property type="match status" value="1"/>
</dbReference>
<dbReference type="Gene3D" id="3.40.720.10">
    <property type="entry name" value="Alkaline Phosphatase, subunit A"/>
    <property type="match status" value="1"/>
</dbReference>
<dbReference type="Proteomes" id="UP000464178">
    <property type="component" value="Chromosome"/>
</dbReference>
<gene>
    <name evidence="1" type="ORF">SOIL9_19360</name>
</gene>
<name>A0A6P2D393_9BACT</name>
<evidence type="ECO:0008006" key="3">
    <source>
        <dbReference type="Google" id="ProtNLM"/>
    </source>
</evidence>
<dbReference type="EMBL" id="LR593886">
    <property type="protein sequence ID" value="VTR95778.1"/>
    <property type="molecule type" value="Genomic_DNA"/>
</dbReference>
<dbReference type="InterPro" id="IPR006311">
    <property type="entry name" value="TAT_signal"/>
</dbReference>
<sequence>MPRDTAVTDPSVTLSRRDWLRIGVPAALGLSAPQVHAKPASGAAGFGRAKSVVVVFTSGGQSQLDTWDPKPNAPAEIRGAFRSIQTRNPELRVCEHLPRMAALADRFAVLRSMTHNDLDHGSACYLALTGQFHPQRSSNPPPRPTDFPALGAVLKRIRPAKHFPHTAVHVNGPLLAPIEVSPGQYGGFLGRGYEPAELGNVTDTDRLVAALSLPLDVPVERLPSRRDLLARLDPGTKSDPPALKAFELVNAPRVRAALDLDREPEKLRDRYGRHRSGQACLMARRLVEAGVPWTTVFFNHGIRGQDDHPDDTDEYGWDTHNDIFDSLKTHLLPRFDHSVSAFLEDLDNRGLLESTLVVIMGEFGRAPLVAVEKSFAGRGSPGRKHWGACYSMLLAGAGIVPGALYGKSDRIAAYPQSEPTAPGDLAATMFHALGIEPDAHYTDATDRPYRAVTGHPVTKLFH</sequence>
<reference evidence="1 2" key="1">
    <citation type="submission" date="2019-05" db="EMBL/GenBank/DDBJ databases">
        <authorList>
            <consortium name="Science for Life Laboratories"/>
        </authorList>
    </citation>
    <scope>NUCLEOTIDE SEQUENCE [LARGE SCALE GENOMIC DNA]</scope>
    <source>
        <strain evidence="1">Soil9</strain>
    </source>
</reference>
<dbReference type="InterPro" id="IPR010869">
    <property type="entry name" value="DUF1501"/>
</dbReference>
<evidence type="ECO:0000313" key="1">
    <source>
        <dbReference type="EMBL" id="VTR95778.1"/>
    </source>
</evidence>
<keyword evidence="2" id="KW-1185">Reference proteome</keyword>
<dbReference type="AlphaFoldDB" id="A0A6P2D393"/>
<dbReference type="PANTHER" id="PTHR43737">
    <property type="entry name" value="BLL7424 PROTEIN"/>
    <property type="match status" value="1"/>
</dbReference>
<dbReference type="PROSITE" id="PS51318">
    <property type="entry name" value="TAT"/>
    <property type="match status" value="1"/>
</dbReference>
<dbReference type="KEGG" id="gms:SOIL9_19360"/>
<proteinExistence type="predicted"/>
<evidence type="ECO:0000313" key="2">
    <source>
        <dbReference type="Proteomes" id="UP000464178"/>
    </source>
</evidence>
<protein>
    <recommendedName>
        <fullName evidence="3">DUF1501 domain-containing protein</fullName>
    </recommendedName>
</protein>
<dbReference type="SUPFAM" id="SSF53649">
    <property type="entry name" value="Alkaline phosphatase-like"/>
    <property type="match status" value="1"/>
</dbReference>
<accession>A0A6P2D393</accession>
<dbReference type="Pfam" id="PF07394">
    <property type="entry name" value="DUF1501"/>
    <property type="match status" value="1"/>
</dbReference>